<protein>
    <recommendedName>
        <fullName evidence="3">GTPase</fullName>
    </recommendedName>
</protein>
<proteinExistence type="predicted"/>
<dbReference type="Proteomes" id="UP000537130">
    <property type="component" value="Unassembled WGS sequence"/>
</dbReference>
<comment type="caution">
    <text evidence="1">The sequence shown here is derived from an EMBL/GenBank/DDBJ whole genome shotgun (WGS) entry which is preliminary data.</text>
</comment>
<evidence type="ECO:0000313" key="1">
    <source>
        <dbReference type="EMBL" id="MBB3046060.1"/>
    </source>
</evidence>
<evidence type="ECO:0008006" key="3">
    <source>
        <dbReference type="Google" id="ProtNLM"/>
    </source>
</evidence>
<dbReference type="AlphaFoldDB" id="A0A7W4W258"/>
<organism evidence="1 2">
    <name type="scientific">Litorivivens lipolytica</name>
    <dbReference type="NCBI Taxonomy" id="1524264"/>
    <lineage>
        <taxon>Bacteria</taxon>
        <taxon>Pseudomonadati</taxon>
        <taxon>Pseudomonadota</taxon>
        <taxon>Gammaproteobacteria</taxon>
        <taxon>Litorivivens</taxon>
    </lineage>
</organism>
<evidence type="ECO:0000313" key="2">
    <source>
        <dbReference type="Proteomes" id="UP000537130"/>
    </source>
</evidence>
<reference evidence="1 2" key="1">
    <citation type="submission" date="2020-08" db="EMBL/GenBank/DDBJ databases">
        <title>Genomic Encyclopedia of Type Strains, Phase III (KMG-III): the genomes of soil and plant-associated and newly described type strains.</title>
        <authorList>
            <person name="Whitman W."/>
        </authorList>
    </citation>
    <scope>NUCLEOTIDE SEQUENCE [LARGE SCALE GENOMIC DNA]</scope>
    <source>
        <strain evidence="1 2">CECT 8654</strain>
    </source>
</reference>
<gene>
    <name evidence="1" type="ORF">FHR99_000296</name>
</gene>
<accession>A0A7W4W258</accession>
<name>A0A7W4W258_9GAMM</name>
<keyword evidence="2" id="KW-1185">Reference proteome</keyword>
<dbReference type="EMBL" id="JACHWY010000001">
    <property type="protein sequence ID" value="MBB3046060.1"/>
    <property type="molecule type" value="Genomic_DNA"/>
</dbReference>
<dbReference type="RefSeq" id="WP_183408770.1">
    <property type="nucleotide sequence ID" value="NZ_JACHWY010000001.1"/>
</dbReference>
<sequence>MKLPRSAKKQHLLFESGRESVSAWVNRLPRANLSETGKQLYRALEELSGLDCTFRQRLEILEALRPSVNLVLRGLRNNYLNTSIVLPEKATAFVHFCNALNQQLVDNYRQVSSAILERSWVGRYKSSLALSLHRELSEHSQLLLRQYNLYQGEDKTFWERIHACYRIAHRYRLTGTRITDNDHGHCTLEQAYLRPMLFVGANPYQLTQQFQTQLHENLHQLAEHTRIHETDPRKYCFMFDPSGTQPLVYQELCENAEGLLGLDTSALVEHITRQLNNDGDSETALPSALCRKLLRVWSSISDRIEQRNIDTQKLELAAGLASTHFYVGKEQALEDFTRGLEADIVHYNNGESLSTLLEEHIPHQQIGPEEYSVEFVSYSNSQHDITDEKSRSYRHFWVNTVNSSGNGYCISWPTSESNVLLNGDVICVREADAPCWSVGSIGWVKRHTEEELRAGIMILSHAAEAYVARPVGSGYVYRALLLCAERVSGKSEGLLLPNVSLPPQTELELTQPGRRKRVHIGKLLQKTRHFALYSYDLDKQQNGSAEENKGKILEEAWDSI</sequence>